<reference evidence="1" key="1">
    <citation type="submission" date="2019-02" db="EMBL/GenBank/DDBJ databases">
        <title>A novel Candidatus Liberibacter species associated with the New Zealand native fuchsia psyllid, Ctenarytaina fuchsiae.</title>
        <authorList>
            <person name="Thompson S.M."/>
            <person name="Jorgensen N."/>
            <person name="David C."/>
            <person name="Bulman S.R."/>
            <person name="Smith G.R."/>
        </authorList>
    </citation>
    <scope>NUCLEOTIDE SEQUENCE</scope>
    <source>
        <strain evidence="1">Oxford</strain>
    </source>
</reference>
<gene>
    <name evidence="1" type="ORF">EU981_02575</name>
</gene>
<dbReference type="AlphaFoldDB" id="A0A937AJ19"/>
<dbReference type="Proteomes" id="UP000736856">
    <property type="component" value="Unassembled WGS sequence"/>
</dbReference>
<evidence type="ECO:0000313" key="2">
    <source>
        <dbReference type="Proteomes" id="UP000736856"/>
    </source>
</evidence>
<organism evidence="1 2">
    <name type="scientific">Candidatus Liberibacter ctenarytainae</name>
    <dbReference type="NCBI Taxonomy" id="2020335"/>
    <lineage>
        <taxon>Bacteria</taxon>
        <taxon>Pseudomonadati</taxon>
        <taxon>Pseudomonadota</taxon>
        <taxon>Alphaproteobacteria</taxon>
        <taxon>Hyphomicrobiales</taxon>
        <taxon>Rhizobiaceae</taxon>
        <taxon>Liberibacter</taxon>
    </lineage>
</organism>
<sequence length="533" mass="60488">MFDFTGGRYPPDGDISRTPSFMSLENQNFLHFPMGMGQSEDNIASVLRNFWPTLQGAVMRGGCRKICSLQNKSRVTSAFSYNSESQQRIFLANHQEIYDVTYASLQEPVSACVSEMKSGDWSTFQHTTPEQTFLIAVNGRDKRQIYDGKEWISDLPHMQMNFEGHDNMSSEQLFYGWLFKNRQWYIASESMDAWYLPIRCLGGTAKLFPLGGVMQKGGSLLAGFAWSTESGNGLSTFCVFLSTMGEVAVYAGDDPEDASSFSLKALYHIGRPLGKNAIAVVKNDVWIATINGLISMKSILLREGKEPFPLSWAIQEEWNQAIMAAPTGWVLTLWEKRNMLLVSCPQNPILSDKTFVMNVSNHHYWAIFHNWLTQSYVVSKESLFFGDYEGGFWQGDVTGSDDHKPFFAAYLSPFREFISPYKTKKRACLAHITVQSCFRPYLKLFARADYDTSHPNFSKVTVNNNFIQNGIWDNSLWDDATWTDDLFVKKKSIFHFCQNVMAYGHFLAVGCVIVSAGKWVNDIQIDNTKLLVE</sequence>
<comment type="caution">
    <text evidence="1">The sequence shown here is derived from an EMBL/GenBank/DDBJ whole genome shotgun (WGS) entry which is preliminary data.</text>
</comment>
<dbReference type="EMBL" id="SEOL01000004">
    <property type="protein sequence ID" value="MBL0848964.1"/>
    <property type="molecule type" value="Genomic_DNA"/>
</dbReference>
<protein>
    <submittedName>
        <fullName evidence="1">Uncharacterized protein</fullName>
    </submittedName>
</protein>
<evidence type="ECO:0000313" key="1">
    <source>
        <dbReference type="EMBL" id="MBL0848964.1"/>
    </source>
</evidence>
<name>A0A937AJ19_9HYPH</name>
<accession>A0A937AJ19</accession>
<proteinExistence type="predicted"/>